<dbReference type="STRING" id="1958950.BZK31_10150"/>
<comment type="caution">
    <text evidence="3">The sequence shown here is derived from an EMBL/GenBank/DDBJ whole genome shotgun (WGS) entry which is preliminary data.</text>
</comment>
<dbReference type="OrthoDB" id="7011165at2"/>
<feature type="compositionally biased region" description="Gly residues" evidence="1">
    <location>
        <begin position="969"/>
        <end position="979"/>
    </location>
</feature>
<gene>
    <name evidence="3" type="ORF">BZK31_10150</name>
</gene>
<protein>
    <recommendedName>
        <fullName evidence="2">Dermonecrotic toxin N-terminal domain-containing protein</fullName>
    </recommendedName>
</protein>
<dbReference type="InterPro" id="IPR046673">
    <property type="entry name" value="ToxA_N"/>
</dbReference>
<keyword evidence="4" id="KW-1185">Reference proteome</keyword>
<feature type="region of interest" description="Disordered" evidence="1">
    <location>
        <begin position="955"/>
        <end position="979"/>
    </location>
</feature>
<dbReference type="AlphaFoldDB" id="A0A1X0N708"/>
<feature type="domain" description="Dermonecrotic toxin N-terminal" evidence="2">
    <location>
        <begin position="460"/>
        <end position="724"/>
    </location>
</feature>
<name>A0A1X0N708_9PSED</name>
<dbReference type="EMBL" id="MUIO01000029">
    <property type="protein sequence ID" value="ORC59517.1"/>
    <property type="molecule type" value="Genomic_DNA"/>
</dbReference>
<dbReference type="Pfam" id="PF20178">
    <property type="entry name" value="ToxA_N"/>
    <property type="match status" value="1"/>
</dbReference>
<evidence type="ECO:0000313" key="4">
    <source>
        <dbReference type="Proteomes" id="UP000192815"/>
    </source>
</evidence>
<accession>A0A1X0N708</accession>
<proteinExistence type="predicted"/>
<sequence length="1075" mass="118960">MLKAAPLGKLALSYAQQSMGKKEFLPSAIAIREHRARERADRIIGQFIDRFREKDYFPDGDDSALFALLVQLPDWPAELSINVLDEDGEPLAIYLKGSDERVIQSRVVLAQSGEDGYTAPDDVVVADEEPLLHLLFRQLPAGSSLGLGGDFPGSNSIAGRIVTLRKQVATLAEARRTVLFDAMLAGEGNTKGQSPFSQPNPFLPFWSRTQLELPPVLRLLNALSPEVPIERLEELLERLPLSGQEEAGFLETGLLPEPFVEALTISLTEWSTSLAIDGVSRTRSYNLHADQLARDCAGHLLADRLGRELVIIEPGMDNYVPTGPDDTSVVLWHDGYGNYVAWHPLNGEGAKFKDGADSFYLAIGSLLQPHDYALLGMKSDHDARGLRDTLTSHAIEENNGWFDPEASTDIDSELVPEWFKHASDQDKRNWKVAVQDYSQALLEAQAPALPDPQLHGTPEQLRTYAREKLEERIALDHGVMVNPDEITIETIHSEIDGGQFVDTDYVYVGPSEVEMHYTAQLRSLTDLSLQNIAVTNINFLLTSRAYDANGRLITFLKAGYLFKMIRDLDVGEDYARFLRVRLMNSPSGQWHQERYARVMQTQMRLDAIEARMVGDFLDGGALPDELADRGYKWVKTVLDNPVDEGRRQPVEGHPIQVHQLTVNGVLLRGVLAIGTQSRSSVASLVVVTPQAPDGKCFRELSSSEDLQRQVLLEPALLDYLVSRAAKASRPEIRHALTAARQSLYMELLPCAGNFLEAVYETEVEHLIEAVDEQSTSTWESNWQSAWEITRAVGEFALTFIPFKIRLPIAAMRSFYAIWQGVEKAAENDKHASLYFAQAALLLADGLTLPKGRRVRPAVTTSSGLAVLDPRQALSKAPSGLLLRSDGIYKGVHEIQDGAISRHYTVQAGKTYAVQYDSSFATWRLIDPRRPDAYYQMPVRFDEQGRWVYAPVGLRGGKKSSKAKVPGSPGSPGGNGVAAGGRGGRGLLELDITQFFESNAFRKAQKNIQGDLKVAVLKAVERYRMEGKGKLHQSKHGLYSLDLPGVGGSTGRGAWRLMFEPPKEGVLKAYGVLDPH</sequence>
<reference evidence="4" key="1">
    <citation type="submission" date="2017-02" db="EMBL/GenBank/DDBJ databases">
        <title>Pseudomonas floridae sp. nov., a novel pathogenic bacterial species isolated from tomato.</title>
        <authorList>
            <person name="Timilsina S."/>
            <person name="Vallad G.E."/>
            <person name="Jones J.B."/>
        </authorList>
    </citation>
    <scope>NUCLEOTIDE SEQUENCE [LARGE SCALE GENOMIC DNA]</scope>
    <source>
        <strain evidence="4">GEV388</strain>
    </source>
</reference>
<organism evidence="3 4">
    <name type="scientific">Pseudomonas floridensis</name>
    <dbReference type="NCBI Taxonomy" id="1958950"/>
    <lineage>
        <taxon>Bacteria</taxon>
        <taxon>Pseudomonadati</taxon>
        <taxon>Pseudomonadota</taxon>
        <taxon>Gammaproteobacteria</taxon>
        <taxon>Pseudomonadales</taxon>
        <taxon>Pseudomonadaceae</taxon>
        <taxon>Pseudomonas</taxon>
    </lineage>
</organism>
<dbReference type="Proteomes" id="UP000192815">
    <property type="component" value="Unassembled WGS sequence"/>
</dbReference>
<evidence type="ECO:0000259" key="2">
    <source>
        <dbReference type="Pfam" id="PF20178"/>
    </source>
</evidence>
<evidence type="ECO:0000256" key="1">
    <source>
        <dbReference type="SAM" id="MobiDB-lite"/>
    </source>
</evidence>
<dbReference type="RefSeq" id="WP_083182538.1">
    <property type="nucleotide sequence ID" value="NZ_CBCRZR010000014.1"/>
</dbReference>
<evidence type="ECO:0000313" key="3">
    <source>
        <dbReference type="EMBL" id="ORC59517.1"/>
    </source>
</evidence>